<name>A0A448X8H9_9PLAT</name>
<protein>
    <submittedName>
        <fullName evidence="2">Uncharacterized protein</fullName>
    </submittedName>
</protein>
<evidence type="ECO:0000313" key="2">
    <source>
        <dbReference type="EMBL" id="VEL30815.1"/>
    </source>
</evidence>
<keyword evidence="3" id="KW-1185">Reference proteome</keyword>
<feature type="region of interest" description="Disordered" evidence="1">
    <location>
        <begin position="58"/>
        <end position="84"/>
    </location>
</feature>
<gene>
    <name evidence="2" type="ORF">PXEA_LOCUS24255</name>
</gene>
<dbReference type="EMBL" id="CAAALY010115831">
    <property type="protein sequence ID" value="VEL30815.1"/>
    <property type="molecule type" value="Genomic_DNA"/>
</dbReference>
<sequence length="84" mass="9410">MLTGRMQLNSRLLNCLVAFYAGCRMVWRTTPATIADTSARTRVHVHADWLCDDSHLRAGSKSTTVSDPARTHRHGSPSFLVENR</sequence>
<accession>A0A448X8H9</accession>
<dbReference type="AlphaFoldDB" id="A0A448X8H9"/>
<evidence type="ECO:0000256" key="1">
    <source>
        <dbReference type="SAM" id="MobiDB-lite"/>
    </source>
</evidence>
<proteinExistence type="predicted"/>
<evidence type="ECO:0000313" key="3">
    <source>
        <dbReference type="Proteomes" id="UP000784294"/>
    </source>
</evidence>
<organism evidence="2 3">
    <name type="scientific">Protopolystoma xenopodis</name>
    <dbReference type="NCBI Taxonomy" id="117903"/>
    <lineage>
        <taxon>Eukaryota</taxon>
        <taxon>Metazoa</taxon>
        <taxon>Spiralia</taxon>
        <taxon>Lophotrochozoa</taxon>
        <taxon>Platyhelminthes</taxon>
        <taxon>Monogenea</taxon>
        <taxon>Polyopisthocotylea</taxon>
        <taxon>Polystomatidea</taxon>
        <taxon>Polystomatidae</taxon>
        <taxon>Protopolystoma</taxon>
    </lineage>
</organism>
<reference evidence="2" key="1">
    <citation type="submission" date="2018-11" db="EMBL/GenBank/DDBJ databases">
        <authorList>
            <consortium name="Pathogen Informatics"/>
        </authorList>
    </citation>
    <scope>NUCLEOTIDE SEQUENCE</scope>
</reference>
<comment type="caution">
    <text evidence="2">The sequence shown here is derived from an EMBL/GenBank/DDBJ whole genome shotgun (WGS) entry which is preliminary data.</text>
</comment>
<dbReference type="Proteomes" id="UP000784294">
    <property type="component" value="Unassembled WGS sequence"/>
</dbReference>